<dbReference type="Pfam" id="PF01170">
    <property type="entry name" value="UPF0020"/>
    <property type="match status" value="1"/>
</dbReference>
<evidence type="ECO:0000313" key="4">
    <source>
        <dbReference type="Proteomes" id="UP001500653"/>
    </source>
</evidence>
<dbReference type="InterPro" id="IPR000241">
    <property type="entry name" value="RlmKL-like_Mtase"/>
</dbReference>
<dbReference type="SUPFAM" id="SSF53335">
    <property type="entry name" value="S-adenosyl-L-methionine-dependent methyltransferases"/>
    <property type="match status" value="1"/>
</dbReference>
<evidence type="ECO:0000259" key="2">
    <source>
        <dbReference type="Pfam" id="PF01170"/>
    </source>
</evidence>
<feature type="domain" description="Ribosomal RNA large subunit methyltransferase K/L-like methyltransferase" evidence="2">
    <location>
        <begin position="158"/>
        <end position="293"/>
    </location>
</feature>
<comment type="caution">
    <text evidence="3">The sequence shown here is derived from an EMBL/GenBank/DDBJ whole genome shotgun (WGS) entry which is preliminary data.</text>
</comment>
<reference evidence="4" key="1">
    <citation type="journal article" date="2019" name="Int. J. Syst. Evol. Microbiol.">
        <title>The Global Catalogue of Microorganisms (GCM) 10K type strain sequencing project: providing services to taxonomists for standard genome sequencing and annotation.</title>
        <authorList>
            <consortium name="The Broad Institute Genomics Platform"/>
            <consortium name="The Broad Institute Genome Sequencing Center for Infectious Disease"/>
            <person name="Wu L."/>
            <person name="Ma J."/>
        </authorList>
    </citation>
    <scope>NUCLEOTIDE SEQUENCE [LARGE SCALE GENOMIC DNA]</scope>
    <source>
        <strain evidence="4">JCM 13023</strain>
    </source>
</reference>
<dbReference type="GO" id="GO:0032259">
    <property type="term" value="P:methylation"/>
    <property type="evidence" value="ECO:0007669"/>
    <property type="project" value="UniProtKB-KW"/>
</dbReference>
<dbReference type="EMBL" id="BAAALN010000001">
    <property type="protein sequence ID" value="GAA1224347.1"/>
    <property type="molecule type" value="Genomic_DNA"/>
</dbReference>
<dbReference type="GO" id="GO:0008168">
    <property type="term" value="F:methyltransferase activity"/>
    <property type="evidence" value="ECO:0007669"/>
    <property type="project" value="UniProtKB-KW"/>
</dbReference>
<organism evidence="3 4">
    <name type="scientific">Prauserella halophila</name>
    <dbReference type="NCBI Taxonomy" id="185641"/>
    <lineage>
        <taxon>Bacteria</taxon>
        <taxon>Bacillati</taxon>
        <taxon>Actinomycetota</taxon>
        <taxon>Actinomycetes</taxon>
        <taxon>Pseudonocardiales</taxon>
        <taxon>Pseudonocardiaceae</taxon>
        <taxon>Prauserella</taxon>
    </lineage>
</organism>
<protein>
    <submittedName>
        <fullName evidence="3">SAM-dependent methyltransferase</fullName>
    </submittedName>
</protein>
<gene>
    <name evidence="3" type="ORF">GCM10009676_02320</name>
</gene>
<evidence type="ECO:0000313" key="3">
    <source>
        <dbReference type="EMBL" id="GAA1224347.1"/>
    </source>
</evidence>
<sequence>MPAAARRGRGGHGSPSLTPSLTPMPEYAILILPSANRVYTDTSPRLLHAELTVFGAAVLSTQVLESGTRSIGGVSYVTFTTSEPLTDDDVTLLSNLSSAYVLFEITGELLRPLPLAPADVFDSDLLTIQKYSGKTNELFTKLLLNLTVLACDRPRALVEGGLRLLDPLCGRGTTLGQAMMYGFDATGLELDGKDFEAYQQFIKTWLRTKRVKHKAEAGTLRHRKARLGRRLDIEYAASKEQYKAGETRTLGYLNCDTVHTDELLRPGSADIVVTDAPYGVQHGSRTPDQALARSPRDLLAAAVPMWTRVLRRGGALGISWNTHVVPRDELAAILTGAGLTVLDGDPYESLAHRVDQAIVRDVLVARKD</sequence>
<keyword evidence="4" id="KW-1185">Reference proteome</keyword>
<feature type="compositionally biased region" description="Basic residues" evidence="1">
    <location>
        <begin position="1"/>
        <end position="10"/>
    </location>
</feature>
<keyword evidence="3" id="KW-0489">Methyltransferase</keyword>
<keyword evidence="3" id="KW-0808">Transferase</keyword>
<feature type="region of interest" description="Disordered" evidence="1">
    <location>
        <begin position="1"/>
        <end position="20"/>
    </location>
</feature>
<accession>A0ABP4GHP2</accession>
<dbReference type="Proteomes" id="UP001500653">
    <property type="component" value="Unassembled WGS sequence"/>
</dbReference>
<dbReference type="InterPro" id="IPR029063">
    <property type="entry name" value="SAM-dependent_MTases_sf"/>
</dbReference>
<proteinExistence type="predicted"/>
<name>A0ABP4GHP2_9PSEU</name>
<dbReference type="Gene3D" id="3.40.50.150">
    <property type="entry name" value="Vaccinia Virus protein VP39"/>
    <property type="match status" value="1"/>
</dbReference>
<evidence type="ECO:0000256" key="1">
    <source>
        <dbReference type="SAM" id="MobiDB-lite"/>
    </source>
</evidence>